<accession>A0A9N9GT15</accession>
<evidence type="ECO:0000313" key="2">
    <source>
        <dbReference type="Proteomes" id="UP000789739"/>
    </source>
</evidence>
<dbReference type="AlphaFoldDB" id="A0A9N9GT15"/>
<dbReference type="EMBL" id="CAJVPI010001976">
    <property type="protein sequence ID" value="CAG8632474.1"/>
    <property type="molecule type" value="Genomic_DNA"/>
</dbReference>
<sequence length="130" mass="14707">MSNIEDNHFVLNCNENEAKLYFKYWLEYVYLAKISSFTGTNVTAKTATAAYLTELSAAMDECAGNKRHSAKLTHVQKKFGTIKKVLVYGTKNAGSVDIKGLVVRFHRHALGILRCFCIKLLRAMPRVPHR</sequence>
<proteinExistence type="predicted"/>
<organism evidence="1 2">
    <name type="scientific">Paraglomus brasilianum</name>
    <dbReference type="NCBI Taxonomy" id="144538"/>
    <lineage>
        <taxon>Eukaryota</taxon>
        <taxon>Fungi</taxon>
        <taxon>Fungi incertae sedis</taxon>
        <taxon>Mucoromycota</taxon>
        <taxon>Glomeromycotina</taxon>
        <taxon>Glomeromycetes</taxon>
        <taxon>Paraglomerales</taxon>
        <taxon>Paraglomeraceae</taxon>
        <taxon>Paraglomus</taxon>
    </lineage>
</organism>
<keyword evidence="2" id="KW-1185">Reference proteome</keyword>
<reference evidence="1" key="1">
    <citation type="submission" date="2021-06" db="EMBL/GenBank/DDBJ databases">
        <authorList>
            <person name="Kallberg Y."/>
            <person name="Tangrot J."/>
            <person name="Rosling A."/>
        </authorList>
    </citation>
    <scope>NUCLEOTIDE SEQUENCE</scope>
    <source>
        <strain evidence="1">BR232B</strain>
    </source>
</reference>
<evidence type="ECO:0000313" key="1">
    <source>
        <dbReference type="EMBL" id="CAG8632474.1"/>
    </source>
</evidence>
<comment type="caution">
    <text evidence="1">The sequence shown here is derived from an EMBL/GenBank/DDBJ whole genome shotgun (WGS) entry which is preliminary data.</text>
</comment>
<gene>
    <name evidence="1" type="ORF">PBRASI_LOCUS9330</name>
</gene>
<protein>
    <submittedName>
        <fullName evidence="1">6568_t:CDS:1</fullName>
    </submittedName>
</protein>
<name>A0A9N9GT15_9GLOM</name>
<dbReference type="Proteomes" id="UP000789739">
    <property type="component" value="Unassembled WGS sequence"/>
</dbReference>